<proteinExistence type="inferred from homology"/>
<evidence type="ECO:0000256" key="1">
    <source>
        <dbReference type="ARBA" id="ARBA00006252"/>
    </source>
</evidence>
<accession>X1RIF9</accession>
<comment type="similarity">
    <text evidence="1">Belongs to the NAD(P)H dehydrogenase (quinone) family.</text>
</comment>
<dbReference type="PANTHER" id="PTHR10204:SF34">
    <property type="entry name" value="NAD(P)H DEHYDROGENASE [QUINONE] 1 ISOFORM 1"/>
    <property type="match status" value="1"/>
</dbReference>
<evidence type="ECO:0000259" key="3">
    <source>
        <dbReference type="Pfam" id="PF02525"/>
    </source>
</evidence>
<protein>
    <recommendedName>
        <fullName evidence="3">Flavodoxin-like fold domain-containing protein</fullName>
    </recommendedName>
</protein>
<keyword evidence="2" id="KW-0560">Oxidoreductase</keyword>
<feature type="domain" description="Flavodoxin-like fold" evidence="3">
    <location>
        <begin position="8"/>
        <end position="183"/>
    </location>
</feature>
<dbReference type="SUPFAM" id="SSF52218">
    <property type="entry name" value="Flavoproteins"/>
    <property type="match status" value="1"/>
</dbReference>
<dbReference type="GO" id="GO:0003955">
    <property type="term" value="F:NAD(P)H dehydrogenase (quinone) activity"/>
    <property type="evidence" value="ECO:0007669"/>
    <property type="project" value="TreeGrafter"/>
</dbReference>
<evidence type="ECO:0000313" key="4">
    <source>
        <dbReference type="EMBL" id="GAI66766.1"/>
    </source>
</evidence>
<dbReference type="EMBL" id="BARW01003414">
    <property type="protein sequence ID" value="GAI66766.1"/>
    <property type="molecule type" value="Genomic_DNA"/>
</dbReference>
<dbReference type="InterPro" id="IPR029039">
    <property type="entry name" value="Flavoprotein-like_sf"/>
</dbReference>
<dbReference type="GO" id="GO:0005829">
    <property type="term" value="C:cytosol"/>
    <property type="evidence" value="ECO:0007669"/>
    <property type="project" value="TreeGrafter"/>
</dbReference>
<dbReference type="InterPro" id="IPR051545">
    <property type="entry name" value="NAD(P)H_dehydrogenase_qn"/>
</dbReference>
<dbReference type="InterPro" id="IPR003680">
    <property type="entry name" value="Flavodoxin_fold"/>
</dbReference>
<reference evidence="4" key="1">
    <citation type="journal article" date="2014" name="Front. Microbiol.">
        <title>High frequency of phylogenetically diverse reductive dehalogenase-homologous genes in deep subseafloor sedimentary metagenomes.</title>
        <authorList>
            <person name="Kawai M."/>
            <person name="Futagami T."/>
            <person name="Toyoda A."/>
            <person name="Takaki Y."/>
            <person name="Nishi S."/>
            <person name="Hori S."/>
            <person name="Arai W."/>
            <person name="Tsubouchi T."/>
            <person name="Morono Y."/>
            <person name="Uchiyama I."/>
            <person name="Ito T."/>
            <person name="Fujiyama A."/>
            <person name="Inagaki F."/>
            <person name="Takami H."/>
        </authorList>
    </citation>
    <scope>NUCLEOTIDE SEQUENCE</scope>
    <source>
        <strain evidence="4">Expedition CK06-06</strain>
    </source>
</reference>
<comment type="caution">
    <text evidence="4">The sequence shown here is derived from an EMBL/GenBank/DDBJ whole genome shotgun (WGS) entry which is preliminary data.</text>
</comment>
<evidence type="ECO:0000256" key="2">
    <source>
        <dbReference type="ARBA" id="ARBA00023002"/>
    </source>
</evidence>
<sequence>MANQNHKKKVLIIQGNPDSSSFCDALAAAYKKGAFDANAEVKEINIREIEFNPNLPFGYKNKTELEQGLIESQELIQWANHLVFVYPTWWGTMPALLKGFIDKVFLPGFGFQYRNGSVWWDKLLKGRSARLIVTMDTPPWYFRWIYGRPGHNAMKKTILEFCGIKPVKISSIGPLKSSTTKKRAGWLNNAQKLGEKLA</sequence>
<dbReference type="Pfam" id="PF02525">
    <property type="entry name" value="Flavodoxin_2"/>
    <property type="match status" value="1"/>
</dbReference>
<dbReference type="Gene3D" id="3.40.50.360">
    <property type="match status" value="1"/>
</dbReference>
<gene>
    <name evidence="4" type="ORF">S12H4_08729</name>
</gene>
<organism evidence="4">
    <name type="scientific">marine sediment metagenome</name>
    <dbReference type="NCBI Taxonomy" id="412755"/>
    <lineage>
        <taxon>unclassified sequences</taxon>
        <taxon>metagenomes</taxon>
        <taxon>ecological metagenomes</taxon>
    </lineage>
</organism>
<dbReference type="AlphaFoldDB" id="X1RIF9"/>
<dbReference type="PANTHER" id="PTHR10204">
    <property type="entry name" value="NAD P H OXIDOREDUCTASE-RELATED"/>
    <property type="match status" value="1"/>
</dbReference>
<name>X1RIF9_9ZZZZ</name>